<evidence type="ECO:0000313" key="3">
    <source>
        <dbReference type="Proteomes" id="UP000306378"/>
    </source>
</evidence>
<dbReference type="AlphaFoldDB" id="A0A5R8NKQ4"/>
<comment type="caution">
    <text evidence="2">The sequence shown here is derived from an EMBL/GenBank/DDBJ whole genome shotgun (WGS) entry which is preliminary data.</text>
</comment>
<evidence type="ECO:0000259" key="1">
    <source>
        <dbReference type="Pfam" id="PF04149"/>
    </source>
</evidence>
<protein>
    <submittedName>
        <fullName evidence="2">DUF397 domain-containing protein</fullName>
    </submittedName>
</protein>
<name>A0A5R8NKQ4_9NOCA</name>
<dbReference type="EMBL" id="VBUT01000008">
    <property type="protein sequence ID" value="TLF75187.1"/>
    <property type="molecule type" value="Genomic_DNA"/>
</dbReference>
<dbReference type="RefSeq" id="WP_138450091.1">
    <property type="nucleotide sequence ID" value="NZ_VBUT01000008.1"/>
</dbReference>
<gene>
    <name evidence="2" type="ORF">FEK34_20680</name>
</gene>
<reference evidence="2 3" key="1">
    <citation type="submission" date="2019-05" db="EMBL/GenBank/DDBJ databases">
        <title>Genomes sequences of two Nocardia cyriacigeorgica environmental isolates, type strains Nocardia asteroides ATCC 19247 and Nocardia cyriacigeorgica DSM 44484.</title>
        <authorList>
            <person name="Vautrin F."/>
            <person name="Bergeron E."/>
            <person name="Dubost A."/>
            <person name="Abrouk D."/>
            <person name="Rodriguez Nava V."/>
            <person name="Pujic P."/>
        </authorList>
    </citation>
    <scope>NUCLEOTIDE SEQUENCE [LARGE SCALE GENOMIC DNA]</scope>
    <source>
        <strain evidence="2 3">EML 446</strain>
    </source>
</reference>
<sequence>MSIDDSGSARTGWFKSSYSGDSQTCVEVAFTPDATLVRDSKHPDPSTQPILTFTPTAWSSFLSTLESTPHLR</sequence>
<evidence type="ECO:0000313" key="2">
    <source>
        <dbReference type="EMBL" id="TLF75187.1"/>
    </source>
</evidence>
<feature type="domain" description="DUF397" evidence="1">
    <location>
        <begin position="12"/>
        <end position="65"/>
    </location>
</feature>
<proteinExistence type="predicted"/>
<organism evidence="2 3">
    <name type="scientific">Nocardia cyriacigeorgica</name>
    <dbReference type="NCBI Taxonomy" id="135487"/>
    <lineage>
        <taxon>Bacteria</taxon>
        <taxon>Bacillati</taxon>
        <taxon>Actinomycetota</taxon>
        <taxon>Actinomycetes</taxon>
        <taxon>Mycobacteriales</taxon>
        <taxon>Nocardiaceae</taxon>
        <taxon>Nocardia</taxon>
    </lineage>
</organism>
<dbReference type="Proteomes" id="UP000306378">
    <property type="component" value="Unassembled WGS sequence"/>
</dbReference>
<accession>A0A5R8NKQ4</accession>
<dbReference type="Pfam" id="PF04149">
    <property type="entry name" value="DUF397"/>
    <property type="match status" value="1"/>
</dbReference>
<dbReference type="InterPro" id="IPR007278">
    <property type="entry name" value="DUF397"/>
</dbReference>